<comment type="caution">
    <text evidence="5">The sequence shown here is derived from an EMBL/GenBank/DDBJ whole genome shotgun (WGS) entry which is preliminary data.</text>
</comment>
<evidence type="ECO:0000313" key="5">
    <source>
        <dbReference type="EMBL" id="PQV46209.1"/>
    </source>
</evidence>
<dbReference type="GO" id="GO:0004252">
    <property type="term" value="F:serine-type endopeptidase activity"/>
    <property type="evidence" value="ECO:0007669"/>
    <property type="project" value="InterPro"/>
</dbReference>
<keyword evidence="2 3" id="KW-0732">Signal</keyword>
<feature type="chain" id="PRO_5016875779" evidence="3">
    <location>
        <begin position="19"/>
        <end position="168"/>
    </location>
</feature>
<reference evidence="5 6" key="1">
    <citation type="submission" date="2018-02" db="EMBL/GenBank/DDBJ databases">
        <title>Genomic Encyclopedia of Archaeal and Bacterial Type Strains, Phase II (KMG-II): from individual species to whole genera.</title>
        <authorList>
            <person name="Goeker M."/>
        </authorList>
    </citation>
    <scope>NUCLEOTIDE SEQUENCE [LARGE SCALE GENOMIC DNA]</scope>
    <source>
        <strain evidence="5 6">DSM 21165</strain>
    </source>
</reference>
<dbReference type="GO" id="GO:0016020">
    <property type="term" value="C:membrane"/>
    <property type="evidence" value="ECO:0007669"/>
    <property type="project" value="InterPro"/>
</dbReference>
<evidence type="ECO:0000256" key="2">
    <source>
        <dbReference type="ARBA" id="ARBA00022729"/>
    </source>
</evidence>
<feature type="domain" description="C5a peptidase/Subtilisin-like protease SBT2-like Fn3-like" evidence="4">
    <location>
        <begin position="41"/>
        <end position="132"/>
    </location>
</feature>
<feature type="signal peptide" evidence="3">
    <location>
        <begin position="1"/>
        <end position="18"/>
    </location>
</feature>
<dbReference type="RefSeq" id="WP_105474483.1">
    <property type="nucleotide sequence ID" value="NZ_PVEO01000010.1"/>
</dbReference>
<dbReference type="Pfam" id="PF06280">
    <property type="entry name" value="fn3_5"/>
    <property type="match status" value="1"/>
</dbReference>
<dbReference type="Gene3D" id="2.60.40.1710">
    <property type="entry name" value="Subtilisin-like superfamily"/>
    <property type="match status" value="1"/>
</dbReference>
<gene>
    <name evidence="5" type="ORF">CLV33_1102</name>
</gene>
<dbReference type="AlphaFoldDB" id="A0A362WXD2"/>
<accession>A0A362WXD2</accession>
<comment type="similarity">
    <text evidence="1">Belongs to the peptidase S8 family.</text>
</comment>
<sequence>MRKTLILLICFISFFAGNNKGFSQNNTGCNAELTVEKNRNIKSVGENGAFFNLILKNTSSTTKTYTVNVDKTKQSCKKSNNITSKEASINPELDLSIILPDNLTSKSSDTTITINGGGSQKFYVKVNVPNGTPYYSWSCLEVSAKSENCSSSSAKTVLSVYITNPSEE</sequence>
<organism evidence="5 6">
    <name type="scientific">Jejuia pallidilutea</name>
    <dbReference type="NCBI Taxonomy" id="504487"/>
    <lineage>
        <taxon>Bacteria</taxon>
        <taxon>Pseudomonadati</taxon>
        <taxon>Bacteroidota</taxon>
        <taxon>Flavobacteriia</taxon>
        <taxon>Flavobacteriales</taxon>
        <taxon>Flavobacteriaceae</taxon>
        <taxon>Jejuia</taxon>
    </lineage>
</organism>
<proteinExistence type="inferred from homology"/>
<dbReference type="InterPro" id="IPR010435">
    <property type="entry name" value="C5a/SBT2-like_Fn3"/>
</dbReference>
<evidence type="ECO:0000313" key="6">
    <source>
        <dbReference type="Proteomes" id="UP000251545"/>
    </source>
</evidence>
<evidence type="ECO:0000256" key="1">
    <source>
        <dbReference type="ARBA" id="ARBA00011073"/>
    </source>
</evidence>
<evidence type="ECO:0000259" key="4">
    <source>
        <dbReference type="Pfam" id="PF06280"/>
    </source>
</evidence>
<dbReference type="Proteomes" id="UP000251545">
    <property type="component" value="Unassembled WGS sequence"/>
</dbReference>
<dbReference type="EMBL" id="PVEO01000010">
    <property type="protein sequence ID" value="PQV46209.1"/>
    <property type="molecule type" value="Genomic_DNA"/>
</dbReference>
<protein>
    <submittedName>
        <fullName evidence="5">Fn3 domain-containing protein</fullName>
    </submittedName>
</protein>
<name>A0A362WXD2_9FLAO</name>
<evidence type="ECO:0000256" key="3">
    <source>
        <dbReference type="SAM" id="SignalP"/>
    </source>
</evidence>